<evidence type="ECO:0000256" key="1">
    <source>
        <dbReference type="ARBA" id="ARBA00012528"/>
    </source>
</evidence>
<dbReference type="GO" id="GO:1902201">
    <property type="term" value="P:negative regulation of bacterial-type flagellum-dependent cell motility"/>
    <property type="evidence" value="ECO:0007669"/>
    <property type="project" value="TreeGrafter"/>
</dbReference>
<proteinExistence type="predicted"/>
<dbReference type="InterPro" id="IPR013783">
    <property type="entry name" value="Ig-like_fold"/>
</dbReference>
<dbReference type="NCBIfam" id="TIGR00254">
    <property type="entry name" value="GGDEF"/>
    <property type="match status" value="1"/>
</dbReference>
<feature type="signal peptide" evidence="4">
    <location>
        <begin position="1"/>
        <end position="26"/>
    </location>
</feature>
<evidence type="ECO:0000313" key="6">
    <source>
        <dbReference type="EMBL" id="MYN02655.1"/>
    </source>
</evidence>
<keyword evidence="3" id="KW-0472">Membrane</keyword>
<keyword evidence="4" id="KW-0732">Signal</keyword>
<dbReference type="PANTHER" id="PTHR45138:SF9">
    <property type="entry name" value="DIGUANYLATE CYCLASE DGCM-RELATED"/>
    <property type="match status" value="1"/>
</dbReference>
<dbReference type="InterPro" id="IPR015943">
    <property type="entry name" value="WD40/YVTN_repeat-like_dom_sf"/>
</dbReference>
<name>A0A6N9HIP2_9BURK</name>
<dbReference type="InterPro" id="IPR011123">
    <property type="entry name" value="Y_Y_Y"/>
</dbReference>
<dbReference type="InterPro" id="IPR050469">
    <property type="entry name" value="Diguanylate_Cyclase"/>
</dbReference>
<dbReference type="GO" id="GO:0043709">
    <property type="term" value="P:cell adhesion involved in single-species biofilm formation"/>
    <property type="evidence" value="ECO:0007669"/>
    <property type="project" value="TreeGrafter"/>
</dbReference>
<keyword evidence="3" id="KW-0812">Transmembrane</keyword>
<evidence type="ECO:0000256" key="4">
    <source>
        <dbReference type="SAM" id="SignalP"/>
    </source>
</evidence>
<dbReference type="GO" id="GO:0005886">
    <property type="term" value="C:plasma membrane"/>
    <property type="evidence" value="ECO:0007669"/>
    <property type="project" value="TreeGrafter"/>
</dbReference>
<dbReference type="InterPro" id="IPR029787">
    <property type="entry name" value="Nucleotide_cyclase"/>
</dbReference>
<evidence type="ECO:0000256" key="2">
    <source>
        <dbReference type="ARBA" id="ARBA00034247"/>
    </source>
</evidence>
<gene>
    <name evidence="6" type="ORF">GTP41_11160</name>
</gene>
<accession>A0A6N9HIP2</accession>
<feature type="domain" description="GGDEF" evidence="5">
    <location>
        <begin position="852"/>
        <end position="989"/>
    </location>
</feature>
<dbReference type="SUPFAM" id="SSF55073">
    <property type="entry name" value="Nucleotide cyclase"/>
    <property type="match status" value="1"/>
</dbReference>
<dbReference type="AlphaFoldDB" id="A0A6N9HIP2"/>
<dbReference type="EMBL" id="WWCJ01000007">
    <property type="protein sequence ID" value="MYN02655.1"/>
    <property type="molecule type" value="Genomic_DNA"/>
</dbReference>
<dbReference type="InterPro" id="IPR000160">
    <property type="entry name" value="GGDEF_dom"/>
</dbReference>
<dbReference type="RefSeq" id="WP_161025662.1">
    <property type="nucleotide sequence ID" value="NZ_WWCJ01000007.1"/>
</dbReference>
<dbReference type="FunFam" id="3.30.70.270:FF:000001">
    <property type="entry name" value="Diguanylate cyclase domain protein"/>
    <property type="match status" value="1"/>
</dbReference>
<evidence type="ECO:0000259" key="5">
    <source>
        <dbReference type="PROSITE" id="PS50887"/>
    </source>
</evidence>
<evidence type="ECO:0000256" key="3">
    <source>
        <dbReference type="SAM" id="Phobius"/>
    </source>
</evidence>
<comment type="caution">
    <text evidence="6">The sequence shown here is derived from an EMBL/GenBank/DDBJ whole genome shotgun (WGS) entry which is preliminary data.</text>
</comment>
<dbReference type="EC" id="2.7.7.65" evidence="1"/>
<keyword evidence="3" id="KW-1133">Transmembrane helix</keyword>
<dbReference type="Pfam" id="PF00990">
    <property type="entry name" value="GGDEF"/>
    <property type="match status" value="1"/>
</dbReference>
<dbReference type="CDD" id="cd01949">
    <property type="entry name" value="GGDEF"/>
    <property type="match status" value="1"/>
</dbReference>
<dbReference type="InterPro" id="IPR043128">
    <property type="entry name" value="Rev_trsase/Diguanyl_cyclase"/>
</dbReference>
<dbReference type="PANTHER" id="PTHR45138">
    <property type="entry name" value="REGULATORY COMPONENTS OF SENSORY TRANSDUCTION SYSTEM"/>
    <property type="match status" value="1"/>
</dbReference>
<dbReference type="Gene3D" id="2.60.40.10">
    <property type="entry name" value="Immunoglobulins"/>
    <property type="match status" value="1"/>
</dbReference>
<dbReference type="SUPFAM" id="SSF63829">
    <property type="entry name" value="Calcium-dependent phosphotriesterase"/>
    <property type="match status" value="2"/>
</dbReference>
<dbReference type="Gene3D" id="3.30.70.270">
    <property type="match status" value="1"/>
</dbReference>
<dbReference type="Pfam" id="PF07494">
    <property type="entry name" value="Reg_prop"/>
    <property type="match status" value="6"/>
</dbReference>
<dbReference type="InterPro" id="IPR011110">
    <property type="entry name" value="Reg_prop"/>
</dbReference>
<evidence type="ECO:0000313" key="7">
    <source>
        <dbReference type="Proteomes" id="UP000448575"/>
    </source>
</evidence>
<dbReference type="GO" id="GO:0052621">
    <property type="term" value="F:diguanylate cyclase activity"/>
    <property type="evidence" value="ECO:0007669"/>
    <property type="project" value="UniProtKB-EC"/>
</dbReference>
<dbReference type="SMART" id="SM00267">
    <property type="entry name" value="GGDEF"/>
    <property type="match status" value="1"/>
</dbReference>
<sequence length="998" mass="106136">MHISLAQARRWLCVALACGAALGAHAAAPATAPAAAPLLASAPERALSQYRVEGWQVEQGLPQNAVSALVHASDGSVWVGTLAGLARFDGQRFTTFDTSDSADIASQPVVALMQDAQRNLWIGHNKGAALYRDGKFRQMFSAGTLGDQRVWSFAQAPDGAIWAATSSGLVRWQNGAARYFRQADGLPTDRLRALAFDRDGVLWIASSGGGLIAYSGGRFRSYTPDNGFPHLQVRAVLADPAGGVWAATAGGGLARVQGERIKVYTTADGLPTDQLTALVRDAGGALWIGTWGSGLVRMVGERFSAIASSGGLAGDHVWSLLADREGSIWVGTWVSGLARLRSRPFAVLGVPEGLSHDNVRSVLPGRHGVTWVATAGGGLNRIDADGIQVLGKQAGLPSEEISSLLEERDGTLWIGTYTGGVARLRQGKVSVFDTAQGLPSSDVRVLYQDRQGVLWAGTQSGLARLAGNGFEAVRAPGAPSGGISAILQDRAGTLWFGTTGDGLVRYRGGAFQTLTAADGLLSNWIMALYEDAAGSLWIGSNGDGLNRMRGDRLASIRPADGLWDGTCLSILEDRDGYLWLTANRGFYRVARRELDAFAEGKLARVRSDGFGPADVMRSTTFAGGLQPTSALDGAGNLLLPSARGVVTVDPRQLPDSARPPAVELQRVSVNGASQALAPALWLPPGPLTLSIHYHAHSLVHAERVRFRYRMEGLVGDWIDVGPSRAVTFPALGHGQYRFRVAASIDGQRWSEAGAGLLLTVPPYFYQTRWFAALLGLGTLGLFYGLYRLRVRQLRRREAEMKRVVAEKTEALKLANEHLSRLSFADALTGLANRRRFDAALHDEWQRAARSGAPLALVMCDIDYFKDYNDTLGHQEGDRCLAAVAGVFQQHVRRGGDLAARYGGEEFVFLCANTGLEGALAIAEELRAACAALAIPHPASAVAPVITLSLGVAVCQPLQGEPVGQLVQQADAALYCAKRAGRNRVCGPAGAPAPQLSEA</sequence>
<feature type="transmembrane region" description="Helical" evidence="3">
    <location>
        <begin position="769"/>
        <end position="786"/>
    </location>
</feature>
<keyword evidence="7" id="KW-1185">Reference proteome</keyword>
<protein>
    <recommendedName>
        <fullName evidence="1">diguanylate cyclase</fullName>
        <ecNumber evidence="1">2.7.7.65</ecNumber>
    </recommendedName>
</protein>
<feature type="chain" id="PRO_5026870185" description="diguanylate cyclase" evidence="4">
    <location>
        <begin position="27"/>
        <end position="998"/>
    </location>
</feature>
<reference evidence="6 7" key="1">
    <citation type="submission" date="2019-12" db="EMBL/GenBank/DDBJ databases">
        <title>Novel species isolated from a subtropical stream in China.</title>
        <authorList>
            <person name="Lu H."/>
        </authorList>
    </citation>
    <scope>NUCLEOTIDE SEQUENCE [LARGE SCALE GENOMIC DNA]</scope>
    <source>
        <strain evidence="6 7">DS3</strain>
    </source>
</reference>
<dbReference type="Pfam" id="PF07495">
    <property type="entry name" value="Y_Y_Y"/>
    <property type="match status" value="1"/>
</dbReference>
<dbReference type="Gene3D" id="2.130.10.10">
    <property type="entry name" value="YVTN repeat-like/Quinoprotein amine dehydrogenase"/>
    <property type="match status" value="3"/>
</dbReference>
<comment type="catalytic activity">
    <reaction evidence="2">
        <text>2 GTP = 3',3'-c-di-GMP + 2 diphosphate</text>
        <dbReference type="Rhea" id="RHEA:24898"/>
        <dbReference type="ChEBI" id="CHEBI:33019"/>
        <dbReference type="ChEBI" id="CHEBI:37565"/>
        <dbReference type="ChEBI" id="CHEBI:58805"/>
        <dbReference type="EC" id="2.7.7.65"/>
    </reaction>
</comment>
<dbReference type="PROSITE" id="PS50887">
    <property type="entry name" value="GGDEF"/>
    <property type="match status" value="1"/>
</dbReference>
<dbReference type="Proteomes" id="UP000448575">
    <property type="component" value="Unassembled WGS sequence"/>
</dbReference>
<organism evidence="6 7">
    <name type="scientific">Pseudoduganella guangdongensis</name>
    <dbReference type="NCBI Taxonomy" id="2692179"/>
    <lineage>
        <taxon>Bacteria</taxon>
        <taxon>Pseudomonadati</taxon>
        <taxon>Pseudomonadota</taxon>
        <taxon>Betaproteobacteria</taxon>
        <taxon>Burkholderiales</taxon>
        <taxon>Oxalobacteraceae</taxon>
        <taxon>Telluria group</taxon>
        <taxon>Pseudoduganella</taxon>
    </lineage>
</organism>